<comment type="caution">
    <text evidence="3">The sequence shown here is derived from an EMBL/GenBank/DDBJ whole genome shotgun (WGS) entry which is preliminary data.</text>
</comment>
<keyword evidence="4" id="KW-1185">Reference proteome</keyword>
<dbReference type="Pfam" id="PF13439">
    <property type="entry name" value="Glyco_transf_4"/>
    <property type="match status" value="1"/>
</dbReference>
<dbReference type="RefSeq" id="WP_191758008.1">
    <property type="nucleotide sequence ID" value="NZ_VJXY01000012.1"/>
</dbReference>
<organism evidence="3 4">
    <name type="scientific">Komarekiella delphini-convector SJRDD-AB1</name>
    <dbReference type="NCBI Taxonomy" id="2593771"/>
    <lineage>
        <taxon>Bacteria</taxon>
        <taxon>Bacillati</taxon>
        <taxon>Cyanobacteriota</taxon>
        <taxon>Cyanophyceae</taxon>
        <taxon>Nostocales</taxon>
        <taxon>Nostocaceae</taxon>
        <taxon>Komarekiella</taxon>
        <taxon>Komarekiella delphini-convector</taxon>
    </lineage>
</organism>
<dbReference type="AlphaFoldDB" id="A0AA40SX14"/>
<protein>
    <submittedName>
        <fullName evidence="3">Glycosyltransferase family 4 protein</fullName>
    </submittedName>
</protein>
<dbReference type="Gene3D" id="3.40.50.2000">
    <property type="entry name" value="Glycogen Phosphorylase B"/>
    <property type="match status" value="2"/>
</dbReference>
<evidence type="ECO:0000259" key="1">
    <source>
        <dbReference type="Pfam" id="PF00534"/>
    </source>
</evidence>
<gene>
    <name evidence="3" type="ORF">FNW02_13290</name>
</gene>
<dbReference type="PANTHER" id="PTHR12526">
    <property type="entry name" value="GLYCOSYLTRANSFERASE"/>
    <property type="match status" value="1"/>
</dbReference>
<evidence type="ECO:0000313" key="3">
    <source>
        <dbReference type="EMBL" id="MBD6616776.1"/>
    </source>
</evidence>
<reference evidence="3" key="1">
    <citation type="submission" date="2019-07" db="EMBL/GenBank/DDBJ databases">
        <title>Toxilogical consequences of a new and cryptic species of cyanobacteria (Komarekiella delphini-convector) recovered from the epidermis of a bottlenose dolphin and 1500 ft. in the air.</title>
        <authorList>
            <person name="Brown A.O."/>
            <person name="Dvorak P."/>
            <person name="Villanueva C.D."/>
            <person name="Foss A.J."/>
            <person name="Garvey A.D."/>
            <person name="Gibson Q.A."/>
            <person name="Johansen J.R."/>
            <person name="Casamatta D.A."/>
        </authorList>
    </citation>
    <scope>NUCLEOTIDE SEQUENCE</scope>
    <source>
        <strain evidence="3">SJRDD-AB1</strain>
    </source>
</reference>
<dbReference type="EMBL" id="VJXY01000012">
    <property type="protein sequence ID" value="MBD6616776.1"/>
    <property type="molecule type" value="Genomic_DNA"/>
</dbReference>
<dbReference type="SUPFAM" id="SSF53756">
    <property type="entry name" value="UDP-Glycosyltransferase/glycogen phosphorylase"/>
    <property type="match status" value="1"/>
</dbReference>
<dbReference type="InterPro" id="IPR028098">
    <property type="entry name" value="Glyco_trans_4-like_N"/>
</dbReference>
<dbReference type="Proteomes" id="UP001165986">
    <property type="component" value="Unassembled WGS sequence"/>
</dbReference>
<accession>A0AA40SX14</accession>
<feature type="domain" description="Glycosyltransferase subfamily 4-like N-terminal" evidence="2">
    <location>
        <begin position="13"/>
        <end position="172"/>
    </location>
</feature>
<dbReference type="Pfam" id="PF00534">
    <property type="entry name" value="Glycos_transf_1"/>
    <property type="match status" value="1"/>
</dbReference>
<evidence type="ECO:0000259" key="2">
    <source>
        <dbReference type="Pfam" id="PF13439"/>
    </source>
</evidence>
<dbReference type="InterPro" id="IPR001296">
    <property type="entry name" value="Glyco_trans_1"/>
</dbReference>
<dbReference type="PANTHER" id="PTHR12526:SF630">
    <property type="entry name" value="GLYCOSYLTRANSFERASE"/>
    <property type="match status" value="1"/>
</dbReference>
<proteinExistence type="predicted"/>
<dbReference type="CDD" id="cd03808">
    <property type="entry name" value="GT4_CapM-like"/>
    <property type="match status" value="1"/>
</dbReference>
<dbReference type="GO" id="GO:0016757">
    <property type="term" value="F:glycosyltransferase activity"/>
    <property type="evidence" value="ECO:0007669"/>
    <property type="project" value="InterPro"/>
</dbReference>
<sequence length="364" mass="40410">MKIFYIITRAVSGGAQTNVLELIRGFRDKFEIILCTGEEGFLTESALKLGAKVHVLPNLMRSVNLFQDIQAVGSILSLIRQYKPDLLHAHSSKAGILGRLAAKLAGVPAVFTDHGWAFAAKLPWYWKLLAIPSEQLAAHWCSKIITVSKYDLSLAIQYRIASQNKLVKIYLGLPDTIYRAAPGKTDVVKIVMVARFSPQKDQSLLLNALAGIDKPFELLFVGDGSTRKQVESLVQNLGLKKQVKFLGSRSDVEQILQDTHIFVLSTNWESFGLVSVEAMRAGLPVVVTDVGGVSEVVVEGETGFLVPKADVVAMQERLTQLIADADLRIRMGEAGRRRYETHFTVERMLNETLEVYMECRVKPK</sequence>
<evidence type="ECO:0000313" key="4">
    <source>
        <dbReference type="Proteomes" id="UP001165986"/>
    </source>
</evidence>
<name>A0AA40SX14_9NOST</name>
<feature type="domain" description="Glycosyl transferase family 1" evidence="1">
    <location>
        <begin position="184"/>
        <end position="338"/>
    </location>
</feature>